<dbReference type="EMBL" id="BK014851">
    <property type="protein sequence ID" value="DAD78787.1"/>
    <property type="molecule type" value="Genomic_DNA"/>
</dbReference>
<sequence length="46" mass="5248">METVEKYNKVDVGHITDNPVGHYSDMLRKLDPRGWTVLFGGDKDRG</sequence>
<reference evidence="1" key="1">
    <citation type="journal article" date="2021" name="Proc. Natl. Acad. Sci. U.S.A.">
        <title>A Catalog of Tens of Thousands of Viruses from Human Metagenomes Reveals Hidden Associations with Chronic Diseases.</title>
        <authorList>
            <person name="Tisza M.J."/>
            <person name="Buck C.B."/>
        </authorList>
    </citation>
    <scope>NUCLEOTIDE SEQUENCE</scope>
    <source>
        <strain evidence="1">CtfvB24</strain>
    </source>
</reference>
<organism evidence="1">
    <name type="scientific">Myoviridae sp. ctfvB24</name>
    <dbReference type="NCBI Taxonomy" id="2826679"/>
    <lineage>
        <taxon>Viruses</taxon>
        <taxon>Duplodnaviria</taxon>
        <taxon>Heunggongvirae</taxon>
        <taxon>Uroviricota</taxon>
        <taxon>Caudoviricetes</taxon>
    </lineage>
</organism>
<evidence type="ECO:0000313" key="1">
    <source>
        <dbReference type="EMBL" id="DAD78787.1"/>
    </source>
</evidence>
<protein>
    <submittedName>
        <fullName evidence="1">Uncharacterized protein</fullName>
    </submittedName>
</protein>
<proteinExistence type="predicted"/>
<accession>A0A8S5MA18</accession>
<name>A0A8S5MA18_9CAUD</name>